<evidence type="ECO:0000256" key="3">
    <source>
        <dbReference type="ARBA" id="ARBA00022519"/>
    </source>
</evidence>
<keyword evidence="3 7" id="KW-0997">Cell inner membrane</keyword>
<dbReference type="InterPro" id="IPR004681">
    <property type="entry name" value="TRAP_DctM"/>
</dbReference>
<comment type="caution">
    <text evidence="9">The sequence shown here is derived from an EMBL/GenBank/DDBJ whole genome shotgun (WGS) entry which is preliminary data.</text>
</comment>
<evidence type="ECO:0000256" key="6">
    <source>
        <dbReference type="ARBA" id="ARBA00023136"/>
    </source>
</evidence>
<feature type="transmembrane region" description="Helical" evidence="7">
    <location>
        <begin position="237"/>
        <end position="256"/>
    </location>
</feature>
<keyword evidence="2" id="KW-1003">Cell membrane</keyword>
<dbReference type="InterPro" id="IPR010656">
    <property type="entry name" value="DctM"/>
</dbReference>
<feature type="domain" description="TRAP C4-dicarboxylate transport system permease DctM subunit" evidence="8">
    <location>
        <begin position="7"/>
        <end position="413"/>
    </location>
</feature>
<feature type="transmembrane region" description="Helical" evidence="7">
    <location>
        <begin position="44"/>
        <end position="66"/>
    </location>
</feature>
<dbReference type="RefSeq" id="WP_202828328.1">
    <property type="nucleotide sequence ID" value="NZ_JAEUXJ010000016.1"/>
</dbReference>
<evidence type="ECO:0000256" key="1">
    <source>
        <dbReference type="ARBA" id="ARBA00004429"/>
    </source>
</evidence>
<evidence type="ECO:0000313" key="10">
    <source>
        <dbReference type="Proteomes" id="UP000606490"/>
    </source>
</evidence>
<keyword evidence="4 7" id="KW-0812">Transmembrane</keyword>
<comment type="caution">
    <text evidence="7">Lacks conserved residue(s) required for the propagation of feature annotation.</text>
</comment>
<dbReference type="Pfam" id="PF06808">
    <property type="entry name" value="DctM"/>
    <property type="match status" value="1"/>
</dbReference>
<feature type="transmembrane region" description="Helical" evidence="7">
    <location>
        <begin position="95"/>
        <end position="120"/>
    </location>
</feature>
<comment type="subcellular location">
    <subcellularLocation>
        <location evidence="1 7">Cell inner membrane</location>
        <topology evidence="1 7">Multi-pass membrane protein</topology>
    </subcellularLocation>
</comment>
<dbReference type="PANTHER" id="PTHR33362:SF3">
    <property type="entry name" value="SIALIC ACID TRAP TRANSPORTER PERMEASE PROTEIN SIAT"/>
    <property type="match status" value="1"/>
</dbReference>
<gene>
    <name evidence="9" type="ORF">JMJ55_24945</name>
</gene>
<organism evidence="9 10">
    <name type="scientific">Belnapia mucosa</name>
    <dbReference type="NCBI Taxonomy" id="2804532"/>
    <lineage>
        <taxon>Bacteria</taxon>
        <taxon>Pseudomonadati</taxon>
        <taxon>Pseudomonadota</taxon>
        <taxon>Alphaproteobacteria</taxon>
        <taxon>Acetobacterales</taxon>
        <taxon>Roseomonadaceae</taxon>
        <taxon>Belnapia</taxon>
    </lineage>
</organism>
<feature type="transmembrane region" description="Helical" evidence="7">
    <location>
        <begin position="6"/>
        <end position="32"/>
    </location>
</feature>
<proteinExistence type="inferred from homology"/>
<dbReference type="EMBL" id="JAEUXJ010000016">
    <property type="protein sequence ID" value="MBL6458590.1"/>
    <property type="molecule type" value="Genomic_DNA"/>
</dbReference>
<comment type="function">
    <text evidence="7">Part of the tripartite ATP-independent periplasmic (TRAP) transport system.</text>
</comment>
<feature type="transmembrane region" description="Helical" evidence="7">
    <location>
        <begin position="389"/>
        <end position="410"/>
    </location>
</feature>
<feature type="transmembrane region" description="Helical" evidence="7">
    <location>
        <begin position="268"/>
        <end position="289"/>
    </location>
</feature>
<accession>A0ABS1VA81</accession>
<keyword evidence="10" id="KW-1185">Reference proteome</keyword>
<evidence type="ECO:0000256" key="2">
    <source>
        <dbReference type="ARBA" id="ARBA00022475"/>
    </source>
</evidence>
<protein>
    <recommendedName>
        <fullName evidence="7">TRAP transporter large permease protein</fullName>
    </recommendedName>
</protein>
<keyword evidence="5 7" id="KW-1133">Transmembrane helix</keyword>
<evidence type="ECO:0000313" key="9">
    <source>
        <dbReference type="EMBL" id="MBL6458590.1"/>
    </source>
</evidence>
<keyword evidence="7" id="KW-0813">Transport</keyword>
<name>A0ABS1VA81_9PROT</name>
<dbReference type="PIRSF" id="PIRSF006066">
    <property type="entry name" value="HI0050"/>
    <property type="match status" value="1"/>
</dbReference>
<comment type="similarity">
    <text evidence="7">Belongs to the TRAP transporter large permease family.</text>
</comment>
<feature type="transmembrane region" description="Helical" evidence="7">
    <location>
        <begin position="355"/>
        <end position="377"/>
    </location>
</feature>
<keyword evidence="6 7" id="KW-0472">Membrane</keyword>
<feature type="transmembrane region" description="Helical" evidence="7">
    <location>
        <begin position="132"/>
        <end position="159"/>
    </location>
</feature>
<evidence type="ECO:0000256" key="5">
    <source>
        <dbReference type="ARBA" id="ARBA00022989"/>
    </source>
</evidence>
<dbReference type="NCBIfam" id="TIGR00786">
    <property type="entry name" value="dctM"/>
    <property type="match status" value="1"/>
</dbReference>
<sequence length="426" mass="45045">MLGFFGAWLGLVVLAQPVAFALGVVAVGWLMLEGAPMITAPQRLMAGADNFALLAVPFFVLAGNLMNTSGVTDRIYGFASAMVGHFRGGLGHVNILGSIIFSGMSGSAVADAGGLGALEIKAMVKEGYRPEFAGALTAASCVVGPIIPPSIPLVLYAVISNTSIGRLFLGGIIPGLVIGAALMAYVWYVAGKEGFPRGRRHSWAERGQAAARAFLPLLTPAIILGGMFGGIFTATEAAAVAALYALLLGTLVYREIGWRQLVQVFRESMNTTATVAFIVCAATLFNWVLARERVPQQVAELLLGVTTDPMVMLLLINLLLFFLGMFMEALAIMVLTVPVLMPVVTQLGIDPVHFGMVITLNLMLGLLHPPMGIGLFVVAKVGNIPYGKLAWATLPFFIPLIGALVLLTVFPQITLILPDLVYGPPR</sequence>
<evidence type="ECO:0000256" key="4">
    <source>
        <dbReference type="ARBA" id="ARBA00022692"/>
    </source>
</evidence>
<comment type="subunit">
    <text evidence="7">The complex comprises the extracytoplasmic solute receptor protein and the two transmembrane proteins.</text>
</comment>
<dbReference type="PANTHER" id="PTHR33362">
    <property type="entry name" value="SIALIC ACID TRAP TRANSPORTER PERMEASE PROTEIN SIAT-RELATED"/>
    <property type="match status" value="1"/>
</dbReference>
<evidence type="ECO:0000259" key="8">
    <source>
        <dbReference type="Pfam" id="PF06808"/>
    </source>
</evidence>
<evidence type="ECO:0000256" key="7">
    <source>
        <dbReference type="RuleBase" id="RU369079"/>
    </source>
</evidence>
<feature type="transmembrane region" description="Helical" evidence="7">
    <location>
        <begin position="209"/>
        <end position="231"/>
    </location>
</feature>
<dbReference type="Proteomes" id="UP000606490">
    <property type="component" value="Unassembled WGS sequence"/>
</dbReference>
<feature type="transmembrane region" description="Helical" evidence="7">
    <location>
        <begin position="165"/>
        <end position="188"/>
    </location>
</feature>
<reference evidence="9 10" key="1">
    <citation type="submission" date="2021-01" db="EMBL/GenBank/DDBJ databases">
        <title>Belnapia mucosa sp. nov. and Belnapia arida sp. nov., isolated from the Tabernas Desert (Almeria, Spain).</title>
        <authorList>
            <person name="Molina-Menor E."/>
            <person name="Vidal-Verdu A."/>
            <person name="Calonge A."/>
            <person name="Satari L."/>
            <person name="Pereto Magraner J."/>
            <person name="Porcar Miralles M."/>
        </authorList>
    </citation>
    <scope>NUCLEOTIDE SEQUENCE [LARGE SCALE GENOMIC DNA]</scope>
    <source>
        <strain evidence="9 10">T6</strain>
    </source>
</reference>